<dbReference type="Proteomes" id="UP001593940">
    <property type="component" value="Unassembled WGS sequence"/>
</dbReference>
<accession>A0ABV6YH45</accession>
<dbReference type="InterPro" id="IPR027417">
    <property type="entry name" value="P-loop_NTPase"/>
</dbReference>
<organism evidence="1 2">
    <name type="scientific">Microvirga arabica</name>
    <dbReference type="NCBI Taxonomy" id="1128671"/>
    <lineage>
        <taxon>Bacteria</taxon>
        <taxon>Pseudomonadati</taxon>
        <taxon>Pseudomonadota</taxon>
        <taxon>Alphaproteobacteria</taxon>
        <taxon>Hyphomicrobiales</taxon>
        <taxon>Methylobacteriaceae</taxon>
        <taxon>Microvirga</taxon>
    </lineage>
</organism>
<dbReference type="RefSeq" id="WP_377031801.1">
    <property type="nucleotide sequence ID" value="NZ_JBHOMY010000122.1"/>
</dbReference>
<dbReference type="InterPro" id="IPR059206">
    <property type="entry name" value="Sll1717-like"/>
</dbReference>
<comment type="caution">
    <text evidence="1">The sequence shown here is derived from an EMBL/GenBank/DDBJ whole genome shotgun (WGS) entry which is preliminary data.</text>
</comment>
<keyword evidence="2" id="KW-1185">Reference proteome</keyword>
<reference evidence="1 2" key="1">
    <citation type="submission" date="2024-09" db="EMBL/GenBank/DDBJ databases">
        <title>Nodulacao em especies de Leguminosae Basais da Amazonia e Caracterizacao dos Rizobios e Bacterias Associadas aos Nodulos.</title>
        <authorList>
            <person name="Jambeiro I.C.A."/>
            <person name="Lopes I.S."/>
            <person name="Aguiar E.R.G.R."/>
            <person name="Santos A.F.J."/>
            <person name="Dos Santos J.M.F."/>
            <person name="Gross E."/>
        </authorList>
    </citation>
    <scope>NUCLEOTIDE SEQUENCE [LARGE SCALE GENOMIC DNA]</scope>
    <source>
        <strain evidence="1 2">BRUESC1165</strain>
    </source>
</reference>
<sequence length="480" mass="54342">MNDFRRIAFGYTSAEAERSRDPGLLTEGYIDFKAASEEVVDGKKFLFLGYKGAGKSSIAERARLTLADSHSHFVKLISLADFPFTPFSKIVRGDAEPETKYPTAWSWILLIYLLESLATDEAVAHHDMVALQDTISAFRQMGLSPVAEIGSIVRTSAKNNFKLALPGKLAEYSWSGSEVRPASEIPDFVESLKELISGVRSDSKHILIVDGLDDILTSREIQYKSLSALVFEVGRLNLSFERQNVPAKIVLLCRTDLFERIPGANKNKIRHDSAVELDWYHDPRDPDQSRLVQIANLRTTRSLGPRVKLFEDFFPSSIDSREVRLSLLDMTRHTPRDFLRLLSHIQEFAVEGKLSAAAIKSGMREYSIKYFLPEIQDELSGYVTPEEISRIVSAFARLRKRDFRLSDLISLTTNSVKPLSAEKTYDIVEALFQCSAVGNIQHRPGGTTHYTFKYRNRHSSFNENEDIMLHRGLWKALNIM</sequence>
<evidence type="ECO:0000313" key="2">
    <source>
        <dbReference type="Proteomes" id="UP001593940"/>
    </source>
</evidence>
<protein>
    <submittedName>
        <fullName evidence="1">P-loop ATPase, Sll1717 family</fullName>
    </submittedName>
</protein>
<name>A0ABV6YH45_9HYPH</name>
<dbReference type="SUPFAM" id="SSF52540">
    <property type="entry name" value="P-loop containing nucleoside triphosphate hydrolases"/>
    <property type="match status" value="1"/>
</dbReference>
<gene>
    <name evidence="1" type="ORF">ACETIH_28535</name>
</gene>
<dbReference type="EMBL" id="JBHOMY010000122">
    <property type="protein sequence ID" value="MFC1460589.1"/>
    <property type="molecule type" value="Genomic_DNA"/>
</dbReference>
<evidence type="ECO:0000313" key="1">
    <source>
        <dbReference type="EMBL" id="MFC1460589.1"/>
    </source>
</evidence>
<dbReference type="NCBIfam" id="NF047389">
    <property type="entry name" value="ATPase_Sll1717"/>
    <property type="match status" value="1"/>
</dbReference>
<proteinExistence type="predicted"/>